<sequence>MKRTRAAGRQGRRMVALAIALGAACAASAQTNPNPAPHEPPAADPRVGAEIVKPASPVGDSEIAKRPQGIDPEFVDKAAIAGKREVQASQLAIEQSASPAVREFAKMMLDDHGRANEALRTIAAKVGVPAQAAMIVDPDIDALRNKRGHDFDVAYVAIAGPAAHRQAIRLFSAEARGGHSTELRGFAQDSLPMLRKHLAAARTLAREVGR</sequence>
<accession>A0A2A7S6A4</accession>
<evidence type="ECO:0000256" key="1">
    <source>
        <dbReference type="SAM" id="SignalP"/>
    </source>
</evidence>
<dbReference type="PANTHER" id="PTHR38593">
    <property type="entry name" value="BLR2558 PROTEIN"/>
    <property type="match status" value="1"/>
</dbReference>
<evidence type="ECO:0000313" key="4">
    <source>
        <dbReference type="Proteomes" id="UP000220629"/>
    </source>
</evidence>
<dbReference type="PANTHER" id="PTHR38593:SF1">
    <property type="entry name" value="BLR2558 PROTEIN"/>
    <property type="match status" value="1"/>
</dbReference>
<dbReference type="Proteomes" id="UP000220629">
    <property type="component" value="Unassembled WGS sequence"/>
</dbReference>
<dbReference type="RefSeq" id="WP_017921169.1">
    <property type="nucleotide sequence ID" value="NZ_CADEPO010000011.1"/>
</dbReference>
<proteinExistence type="predicted"/>
<evidence type="ECO:0000259" key="2">
    <source>
        <dbReference type="Pfam" id="PF13628"/>
    </source>
</evidence>
<gene>
    <name evidence="3" type="ORF">CRM94_31980</name>
</gene>
<comment type="caution">
    <text evidence="3">The sequence shown here is derived from an EMBL/GenBank/DDBJ whole genome shotgun (WGS) entry which is preliminary data.</text>
</comment>
<keyword evidence="1" id="KW-0732">Signal</keyword>
<dbReference type="EMBL" id="PDDY01000004">
    <property type="protein sequence ID" value="PEH38949.1"/>
    <property type="molecule type" value="Genomic_DNA"/>
</dbReference>
<dbReference type="AlphaFoldDB" id="A0A2A7S6A4"/>
<dbReference type="PROSITE" id="PS51257">
    <property type="entry name" value="PROKAR_LIPOPROTEIN"/>
    <property type="match status" value="1"/>
</dbReference>
<evidence type="ECO:0000313" key="3">
    <source>
        <dbReference type="EMBL" id="PEH38949.1"/>
    </source>
</evidence>
<dbReference type="InterPro" id="IPR025419">
    <property type="entry name" value="DUF4142"/>
</dbReference>
<dbReference type="Pfam" id="PF13628">
    <property type="entry name" value="DUF4142"/>
    <property type="match status" value="1"/>
</dbReference>
<organism evidence="3 4">
    <name type="scientific">Burkholderia gladioli</name>
    <name type="common">Pseudomonas marginata</name>
    <name type="synonym">Phytomonas marginata</name>
    <dbReference type="NCBI Taxonomy" id="28095"/>
    <lineage>
        <taxon>Bacteria</taxon>
        <taxon>Pseudomonadati</taxon>
        <taxon>Pseudomonadota</taxon>
        <taxon>Betaproteobacteria</taxon>
        <taxon>Burkholderiales</taxon>
        <taxon>Burkholderiaceae</taxon>
        <taxon>Burkholderia</taxon>
    </lineage>
</organism>
<feature type="domain" description="DUF4142" evidence="2">
    <location>
        <begin position="71"/>
        <end position="204"/>
    </location>
</feature>
<reference evidence="4" key="1">
    <citation type="submission" date="2017-09" db="EMBL/GenBank/DDBJ databases">
        <title>FDA dAtabase for Regulatory Grade micrObial Sequences (FDA-ARGOS): Supporting development and validation of Infectious Disease Dx tests.</title>
        <authorList>
            <person name="Minogue T."/>
            <person name="Wolcott M."/>
            <person name="Wasieloski L."/>
            <person name="Aguilar W."/>
            <person name="Moore D."/>
            <person name="Tallon L."/>
            <person name="Sadzewicz L."/>
            <person name="Ott S."/>
            <person name="Zhao X."/>
            <person name="Nagaraj S."/>
            <person name="Vavikolanu K."/>
            <person name="Aluvathingal J."/>
            <person name="Nadendla S."/>
            <person name="Sichtig H."/>
        </authorList>
    </citation>
    <scope>NUCLEOTIDE SEQUENCE [LARGE SCALE GENOMIC DNA]</scope>
    <source>
        <strain evidence="4">FDAARGOS_390</strain>
    </source>
</reference>
<feature type="chain" id="PRO_5012156609" evidence="1">
    <location>
        <begin position="30"/>
        <end position="210"/>
    </location>
</feature>
<dbReference type="InterPro" id="IPR012347">
    <property type="entry name" value="Ferritin-like"/>
</dbReference>
<dbReference type="Gene3D" id="1.20.1260.10">
    <property type="match status" value="1"/>
</dbReference>
<feature type="signal peptide" evidence="1">
    <location>
        <begin position="1"/>
        <end position="29"/>
    </location>
</feature>
<protein>
    <submittedName>
        <fullName evidence="3">DUF4142 domain-containing protein</fullName>
    </submittedName>
</protein>
<name>A0A2A7S6A4_BURGA</name>